<proteinExistence type="predicted"/>
<name>A0A1G8K634_ANEMI</name>
<accession>A0A1G8K634</accession>
<dbReference type="AlphaFoldDB" id="A0A1G8K634"/>
<sequence>MFKRVSTLFVVAALLGGTVAIDHSLAATKKQPTKKVVYKNCTEARKAGVTPSPSS</sequence>
<dbReference type="RefSeq" id="WP_139188859.1">
    <property type="nucleotide sequence ID" value="NZ_BJOA01000232.1"/>
</dbReference>
<evidence type="ECO:0000313" key="1">
    <source>
        <dbReference type="EMBL" id="SDI38915.1"/>
    </source>
</evidence>
<protein>
    <submittedName>
        <fullName evidence="1">Uncharacterized protein</fullName>
    </submittedName>
</protein>
<organism evidence="1 2">
    <name type="scientific">Aneurinibacillus migulanus</name>
    <name type="common">Bacillus migulanus</name>
    <dbReference type="NCBI Taxonomy" id="47500"/>
    <lineage>
        <taxon>Bacteria</taxon>
        <taxon>Bacillati</taxon>
        <taxon>Bacillota</taxon>
        <taxon>Bacilli</taxon>
        <taxon>Bacillales</taxon>
        <taxon>Paenibacillaceae</taxon>
        <taxon>Aneurinibacillus group</taxon>
        <taxon>Aneurinibacillus</taxon>
    </lineage>
</organism>
<reference evidence="1 2" key="1">
    <citation type="submission" date="2016-10" db="EMBL/GenBank/DDBJ databases">
        <authorList>
            <person name="de Groot N.N."/>
        </authorList>
    </citation>
    <scope>NUCLEOTIDE SEQUENCE [LARGE SCALE GENOMIC DNA]</scope>
    <source>
        <strain evidence="1 2">DSM 2895</strain>
    </source>
</reference>
<dbReference type="EMBL" id="FNED01000003">
    <property type="protein sequence ID" value="SDI38915.1"/>
    <property type="molecule type" value="Genomic_DNA"/>
</dbReference>
<evidence type="ECO:0000313" key="2">
    <source>
        <dbReference type="Proteomes" id="UP000182836"/>
    </source>
</evidence>
<gene>
    <name evidence="1" type="ORF">SAMN04487909_103304</name>
</gene>
<dbReference type="GeneID" id="43759313"/>
<dbReference type="Proteomes" id="UP000182836">
    <property type="component" value="Unassembled WGS sequence"/>
</dbReference>